<dbReference type="PANTHER" id="PTHR34361:SF2">
    <property type="entry name" value="OS08G0157800 PROTEIN"/>
    <property type="match status" value="1"/>
</dbReference>
<dbReference type="PANTHER" id="PTHR34361">
    <property type="entry name" value="OS08G0157800 PROTEIN"/>
    <property type="match status" value="1"/>
</dbReference>
<proteinExistence type="predicted"/>
<gene>
    <name evidence="2" type="ORF">Din_012768</name>
</gene>
<feature type="compositionally biased region" description="Low complexity" evidence="1">
    <location>
        <begin position="12"/>
        <end position="23"/>
    </location>
</feature>
<protein>
    <submittedName>
        <fullName evidence="2">Uncharacterized protein</fullName>
    </submittedName>
</protein>
<accession>A0A5B6ZG30</accession>
<dbReference type="EMBL" id="GHES01012768">
    <property type="protein sequence ID" value="MPA43327.1"/>
    <property type="molecule type" value="Transcribed_RNA"/>
</dbReference>
<dbReference type="AlphaFoldDB" id="A0A5B6ZG30"/>
<name>A0A5B6ZG30_DAVIN</name>
<sequence>MMRLGYLGNGGSSSSSSNLSASAPPFSVDRSNPKPNTVMHFTDAASINSSLHNWQYSHSSSSRPDFFSNPVTEVDSVRTTCLPSMNDYRYSGSQSIPSPSTHWPPLSPGVKNATDAFSYLQYSGGIPTNVVESKPYYPSYIAPVDGGTPLEALNEPSYDLLSSSHASQIDYTQSLAGLEYTPQWGGFWNGLADKEKQGKRLEIDGSLCSEEMNVAGSYVFNNYMKQGVRIAESLSKCEEDSAILLRKSVDVLGSENRDVSLSTAQWDGKPFLVQNHTSIPVESSRTSMLGSTSILPESHLQGPSLESATNSLNRQKPYYPSNEKCFQPVDYYMNDRISVTNHFPALVIRPPAVGTSSTPAKTVPSETLNLIRNNAALNSEEFDGHNPTKIKPPYLPQSSEFKGRHWDKSQLCFHLESNDPVFVALSSNKKEELPSELVTKDALDHTFKSRSGFQVPDINVPDGFTLVVDGAKAVSSVENSTESLDHHNPAVDSPCWKGAPASHFSPFEVSEVATPQLTFEASNSLNLQGTQILPPDTDDTVKISFQKPCEDSVHHENGCGGCVSSLSPNRSLSANCAAKKLRSDAVKAGLDCQNLSSTNGVQFSTDVDNPIKEYNLPNDSKPSLTKQLNLEEGDFTSKVKLKLQAGVADIEMDINDASEDGCVAFHALENVSCLPSGENGSKLAKLHGRVSTPKINVQMLVNAMHNLSELLLFHCSNDVIALDEQDHKALEHAINNLDVCVSQKIARMTPTPESVFPRQGISHKLGELPDLHEGTSAGRPKVTREAAVNSHGQLNCQCMHEENMNYNVYCKKADKFPALVFLRDDADRERDDNMVQAVKNVLNDNFHGEEETQSQTLLYKNLWLEAEAALCSISYRARYDRLKIEMEKCKSHKAKDVSEDTRAVEKLPSSDVPPPNLTHRLTPETKDSPIPDTSAQDSPSSSTTCHVNDVEASVMARFHILKCRGDNSNSVNMEGQQLPEVVDAAFAGKRNCWPFVGDQLEGGILEVELEPHLGHHTGRAHFDRLKIEMEKCKSHEAKDVSEDARAVEKLPSYDVSPDPNITHRLTPEVKDSLILDTSAQDSPISSTTSRVNDVEASVMTRFQILKCRGENSNSVNMEGQKLPEVVDAAFAGKRNCWPFVGDQSEGGILDVELEPYLEHHTGNRSEDKFGSYVDGSDYETVKEFCESVTDGPVTQSCRKPLSVWYDNSSSDWEHVLKDEFLLQN</sequence>
<evidence type="ECO:0000256" key="1">
    <source>
        <dbReference type="SAM" id="MobiDB-lite"/>
    </source>
</evidence>
<feature type="compositionally biased region" description="Polar residues" evidence="1">
    <location>
        <begin position="931"/>
        <end position="945"/>
    </location>
</feature>
<feature type="compositionally biased region" description="Basic and acidic residues" evidence="1">
    <location>
        <begin position="890"/>
        <end position="905"/>
    </location>
</feature>
<evidence type="ECO:0000313" key="2">
    <source>
        <dbReference type="EMBL" id="MPA43327.1"/>
    </source>
</evidence>
<feature type="region of interest" description="Disordered" evidence="1">
    <location>
        <begin position="1"/>
        <end position="35"/>
    </location>
</feature>
<feature type="region of interest" description="Disordered" evidence="1">
    <location>
        <begin position="890"/>
        <end position="945"/>
    </location>
</feature>
<organism evidence="2">
    <name type="scientific">Davidia involucrata</name>
    <name type="common">Dove tree</name>
    <dbReference type="NCBI Taxonomy" id="16924"/>
    <lineage>
        <taxon>Eukaryota</taxon>
        <taxon>Viridiplantae</taxon>
        <taxon>Streptophyta</taxon>
        <taxon>Embryophyta</taxon>
        <taxon>Tracheophyta</taxon>
        <taxon>Spermatophyta</taxon>
        <taxon>Magnoliopsida</taxon>
        <taxon>eudicotyledons</taxon>
        <taxon>Gunneridae</taxon>
        <taxon>Pentapetalae</taxon>
        <taxon>asterids</taxon>
        <taxon>Cornales</taxon>
        <taxon>Nyssaceae</taxon>
        <taxon>Davidia</taxon>
    </lineage>
</organism>
<reference evidence="2" key="1">
    <citation type="submission" date="2019-08" db="EMBL/GenBank/DDBJ databases">
        <title>Reference gene set and small RNA set construction with multiple tissues from Davidia involucrata Baill.</title>
        <authorList>
            <person name="Yang H."/>
            <person name="Zhou C."/>
            <person name="Li G."/>
            <person name="Wang J."/>
            <person name="Gao P."/>
            <person name="Wang M."/>
            <person name="Wang R."/>
            <person name="Zhao Y."/>
        </authorList>
    </citation>
    <scope>NUCLEOTIDE SEQUENCE</scope>
    <source>
        <tissue evidence="2">Mixed with DoveR01_LX</tissue>
    </source>
</reference>